<protein>
    <submittedName>
        <fullName evidence="1">Uncharacterized protein</fullName>
    </submittedName>
</protein>
<gene>
    <name evidence="1" type="ORF">BJY14_003808</name>
</gene>
<evidence type="ECO:0000313" key="1">
    <source>
        <dbReference type="EMBL" id="NYD47825.1"/>
    </source>
</evidence>
<organism evidence="1 2">
    <name type="scientific">Actinomadura luteofluorescens</name>
    <dbReference type="NCBI Taxonomy" id="46163"/>
    <lineage>
        <taxon>Bacteria</taxon>
        <taxon>Bacillati</taxon>
        <taxon>Actinomycetota</taxon>
        <taxon>Actinomycetes</taxon>
        <taxon>Streptosporangiales</taxon>
        <taxon>Thermomonosporaceae</taxon>
        <taxon>Actinomadura</taxon>
    </lineage>
</organism>
<sequence length="119" mass="13502">MSVRAERRLLGWRTRSGRATAARHLDLLAVAVAAKGYRHIKLYQAEEFPVRPLVLWIFALGPDEHVRVAVTVRAMPGRGWAYYEAGRRRHGFLSRCGDTGRAAAQVDAMLKHRMFSATW</sequence>
<reference evidence="1 2" key="1">
    <citation type="submission" date="2020-07" db="EMBL/GenBank/DDBJ databases">
        <title>Sequencing the genomes of 1000 actinobacteria strains.</title>
        <authorList>
            <person name="Klenk H.-P."/>
        </authorList>
    </citation>
    <scope>NUCLEOTIDE SEQUENCE [LARGE SCALE GENOMIC DNA]</scope>
    <source>
        <strain evidence="1 2">DSM 40398</strain>
    </source>
</reference>
<dbReference type="Proteomes" id="UP000529783">
    <property type="component" value="Unassembled WGS sequence"/>
</dbReference>
<keyword evidence="2" id="KW-1185">Reference proteome</keyword>
<accession>A0A7Y9EII5</accession>
<evidence type="ECO:0000313" key="2">
    <source>
        <dbReference type="Proteomes" id="UP000529783"/>
    </source>
</evidence>
<proteinExistence type="predicted"/>
<dbReference type="EMBL" id="JACCBA010000001">
    <property type="protein sequence ID" value="NYD47825.1"/>
    <property type="molecule type" value="Genomic_DNA"/>
</dbReference>
<comment type="caution">
    <text evidence="1">The sequence shown here is derived from an EMBL/GenBank/DDBJ whole genome shotgun (WGS) entry which is preliminary data.</text>
</comment>
<name>A0A7Y9EII5_9ACTN</name>
<dbReference type="RefSeq" id="WP_179844844.1">
    <property type="nucleotide sequence ID" value="NZ_JACCBA010000001.1"/>
</dbReference>
<dbReference type="AlphaFoldDB" id="A0A7Y9EII5"/>